<reference evidence="2" key="1">
    <citation type="journal article" date="2022" name="Int. J. Mol. Sci.">
        <title>Draft Genome of Tanacetum Coccineum: Genomic Comparison of Closely Related Tanacetum-Family Plants.</title>
        <authorList>
            <person name="Yamashiro T."/>
            <person name="Shiraishi A."/>
            <person name="Nakayama K."/>
            <person name="Satake H."/>
        </authorList>
    </citation>
    <scope>NUCLEOTIDE SEQUENCE</scope>
</reference>
<evidence type="ECO:0000313" key="3">
    <source>
        <dbReference type="Proteomes" id="UP001151760"/>
    </source>
</evidence>
<comment type="caution">
    <text evidence="2">The sequence shown here is derived from an EMBL/GenBank/DDBJ whole genome shotgun (WGS) entry which is preliminary data.</text>
</comment>
<proteinExistence type="predicted"/>
<feature type="non-terminal residue" evidence="2">
    <location>
        <position position="1"/>
    </location>
</feature>
<protein>
    <recommendedName>
        <fullName evidence="4">Integrase, catalytic region, zinc finger, CCHC-type, peptidase aspartic, catalytic</fullName>
    </recommendedName>
</protein>
<feature type="region of interest" description="Disordered" evidence="1">
    <location>
        <begin position="488"/>
        <end position="554"/>
    </location>
</feature>
<evidence type="ECO:0000313" key="2">
    <source>
        <dbReference type="EMBL" id="GJT21642.1"/>
    </source>
</evidence>
<name>A0ABQ5C6G1_9ASTR</name>
<evidence type="ECO:0008006" key="4">
    <source>
        <dbReference type="Google" id="ProtNLM"/>
    </source>
</evidence>
<accession>A0ABQ5C6G1</accession>
<gene>
    <name evidence="2" type="ORF">Tco_0891579</name>
</gene>
<organism evidence="2 3">
    <name type="scientific">Tanacetum coccineum</name>
    <dbReference type="NCBI Taxonomy" id="301880"/>
    <lineage>
        <taxon>Eukaryota</taxon>
        <taxon>Viridiplantae</taxon>
        <taxon>Streptophyta</taxon>
        <taxon>Embryophyta</taxon>
        <taxon>Tracheophyta</taxon>
        <taxon>Spermatophyta</taxon>
        <taxon>Magnoliopsida</taxon>
        <taxon>eudicotyledons</taxon>
        <taxon>Gunneridae</taxon>
        <taxon>Pentapetalae</taxon>
        <taxon>asterids</taxon>
        <taxon>campanulids</taxon>
        <taxon>Asterales</taxon>
        <taxon>Asteraceae</taxon>
        <taxon>Asteroideae</taxon>
        <taxon>Anthemideae</taxon>
        <taxon>Anthemidinae</taxon>
        <taxon>Tanacetum</taxon>
    </lineage>
</organism>
<dbReference type="Proteomes" id="UP001151760">
    <property type="component" value="Unassembled WGS sequence"/>
</dbReference>
<sequence length="686" mass="77697">KQVQPALYNGHVLVMSNHARPVVHDSEDTREISEITRKRMLEKMKSPLCVENKVRIAPPDYSKENLLATFAPQRNLTPEQIFWSIDNNDRKKAETSVPKPLSALTVYPPNTPVKLVPRVLPTKSQVKINLYVLTQLFTEFDKTCKKRITPTGVTEGERGFEQTKRCYLTEVIPFFKTLKEHFAGVQTALFKEVKVMEEIFDQMNDEVDQNTVDKQCAEIERKNLLIANENLIANCLSNQLLYDVENHVVLILELRCLNFDNNKSQTSQDVPEFNSFFKINNLENQIQEKDNVIRDLKVLVSNVNDRSCEPYNANDVTALIEQNECVRVELEEVKQHYKELFESIQITRASTNEKTSSLLTQIEDLKAQLEGNLKVAARSSVKTKVLAPGMYAIDVEPIPPRLKNNRNAHLTYINHLKESVETVREIVEEARVVKPLDNVLNYACQYTKLSQELVEYVIGTCPKEFTERDSKAPSIPLTRKKQVTFTDTCSTSTNNTQKHGVHQKTQPSNVQVIPSTGVSSSTRASGSKPRSNTKHNRILPAKSVNNKKVEDHPRTNKSVWTKVNRVDSSISSKHVVINSNSESVCKTCNKCLNSANHEMCVVNILSSVNATPTVKIVLNKGKQIWKPKGKLSDNSLNKTKQVWKATGKLSDNSLNKTKRVWKATGKLFANVGYQWRSTGKKVALKT</sequence>
<evidence type="ECO:0000256" key="1">
    <source>
        <dbReference type="SAM" id="MobiDB-lite"/>
    </source>
</evidence>
<feature type="compositionally biased region" description="Polar residues" evidence="1">
    <location>
        <begin position="488"/>
        <end position="530"/>
    </location>
</feature>
<reference evidence="2" key="2">
    <citation type="submission" date="2022-01" db="EMBL/GenBank/DDBJ databases">
        <authorList>
            <person name="Yamashiro T."/>
            <person name="Shiraishi A."/>
            <person name="Satake H."/>
            <person name="Nakayama K."/>
        </authorList>
    </citation>
    <scope>NUCLEOTIDE SEQUENCE</scope>
</reference>
<keyword evidence="3" id="KW-1185">Reference proteome</keyword>
<dbReference type="EMBL" id="BQNB010013906">
    <property type="protein sequence ID" value="GJT21642.1"/>
    <property type="molecule type" value="Genomic_DNA"/>
</dbReference>